<dbReference type="OMA" id="RDSCNIF"/>
<dbReference type="PROSITE" id="PS50092">
    <property type="entry name" value="TSP1"/>
    <property type="match status" value="1"/>
</dbReference>
<sequence>MHQRKWKSQKLINGGWSQWQSWSECSVRCGRGIRKKTRLCNNPSPLNGGQTCQGLSVMKDECSIPCPVFSKQQVTRDSCNIFNVLR</sequence>
<name>E0VKW1_PEDHC</name>
<organism>
    <name type="scientific">Pediculus humanus subsp. corporis</name>
    <name type="common">Body louse</name>
    <dbReference type="NCBI Taxonomy" id="121224"/>
    <lineage>
        <taxon>Eukaryota</taxon>
        <taxon>Metazoa</taxon>
        <taxon>Ecdysozoa</taxon>
        <taxon>Arthropoda</taxon>
        <taxon>Hexapoda</taxon>
        <taxon>Insecta</taxon>
        <taxon>Pterygota</taxon>
        <taxon>Neoptera</taxon>
        <taxon>Paraneoptera</taxon>
        <taxon>Psocodea</taxon>
        <taxon>Troctomorpha</taxon>
        <taxon>Phthiraptera</taxon>
        <taxon>Anoplura</taxon>
        <taxon>Pediculidae</taxon>
        <taxon>Pediculus</taxon>
    </lineage>
</organism>
<dbReference type="RefSeq" id="XP_002426755.1">
    <property type="nucleotide sequence ID" value="XM_002426710.1"/>
</dbReference>
<dbReference type="CTD" id="8238964"/>
<evidence type="ECO:0000256" key="2">
    <source>
        <dbReference type="ARBA" id="ARBA00023157"/>
    </source>
</evidence>
<dbReference type="PRINTS" id="PR01705">
    <property type="entry name" value="TSP1REPEAT"/>
</dbReference>
<keyword evidence="2" id="KW-1015">Disulfide bond</keyword>
<reference evidence="4" key="3">
    <citation type="submission" date="2020-05" db="UniProtKB">
        <authorList>
            <consortium name="EnsemblMetazoa"/>
        </authorList>
    </citation>
    <scope>IDENTIFICATION</scope>
    <source>
        <strain evidence="4">USDA</strain>
    </source>
</reference>
<keyword evidence="3" id="KW-0675">Receptor</keyword>
<gene>
    <name evidence="4" type="primary">8238964</name>
    <name evidence="3" type="ORF">Phum_PHUM273400</name>
</gene>
<keyword evidence="1" id="KW-0677">Repeat</keyword>
<dbReference type="Pfam" id="PF00090">
    <property type="entry name" value="TSP_1"/>
    <property type="match status" value="1"/>
</dbReference>
<protein>
    <submittedName>
        <fullName evidence="3 4">Netrin receptor unc5c, putative</fullName>
    </submittedName>
</protein>
<dbReference type="OrthoDB" id="5973910at2759"/>
<dbReference type="KEGG" id="phu:Phum_PHUM273400"/>
<dbReference type="PANTHER" id="PTHR16311">
    <property type="entry name" value="THROMBOSPONDIN TYPE I DOMAIN-CONTAINING 1"/>
    <property type="match status" value="1"/>
</dbReference>
<evidence type="ECO:0000256" key="1">
    <source>
        <dbReference type="ARBA" id="ARBA00022737"/>
    </source>
</evidence>
<dbReference type="PANTHER" id="PTHR16311:SF3">
    <property type="entry name" value="THROMBOSPONDIN TYPE-1 DOMAIN-CONTAINING PROTEIN 1"/>
    <property type="match status" value="1"/>
</dbReference>
<dbReference type="eggNOG" id="KOG1480">
    <property type="taxonomic scope" value="Eukaryota"/>
</dbReference>
<dbReference type="GO" id="GO:0071944">
    <property type="term" value="C:cell periphery"/>
    <property type="evidence" value="ECO:0007669"/>
    <property type="project" value="TreeGrafter"/>
</dbReference>
<dbReference type="InterPro" id="IPR036383">
    <property type="entry name" value="TSP1_rpt_sf"/>
</dbReference>
<dbReference type="Proteomes" id="UP000009046">
    <property type="component" value="Unassembled WGS sequence"/>
</dbReference>
<dbReference type="Gene3D" id="2.20.100.10">
    <property type="entry name" value="Thrombospondin type-1 (TSP1) repeat"/>
    <property type="match status" value="1"/>
</dbReference>
<dbReference type="FunFam" id="2.20.100.10:FF:000007">
    <property type="entry name" value="Thrombospondin 1"/>
    <property type="match status" value="1"/>
</dbReference>
<reference evidence="3" key="2">
    <citation type="submission" date="2007-04" db="EMBL/GenBank/DDBJ databases">
        <title>The genome of the human body louse.</title>
        <authorList>
            <consortium name="The Human Body Louse Genome Consortium"/>
            <person name="Kirkness E."/>
            <person name="Walenz B."/>
            <person name="Hass B."/>
            <person name="Bruggner R."/>
            <person name="Strausberg R."/>
        </authorList>
    </citation>
    <scope>NUCLEOTIDE SEQUENCE</scope>
    <source>
        <strain evidence="3">USDA</strain>
    </source>
</reference>
<dbReference type="VEuPathDB" id="VectorBase:PHUM273400"/>
<dbReference type="EMBL" id="DS235252">
    <property type="protein sequence ID" value="EEB14017.1"/>
    <property type="molecule type" value="Genomic_DNA"/>
</dbReference>
<dbReference type="EnsemblMetazoa" id="PHUM273400-RA">
    <property type="protein sequence ID" value="PHUM273400-PA"/>
    <property type="gene ID" value="PHUM273400"/>
</dbReference>
<proteinExistence type="predicted"/>
<accession>E0VKW1</accession>
<dbReference type="AlphaFoldDB" id="E0VKW1"/>
<keyword evidence="5" id="KW-1185">Reference proteome</keyword>
<dbReference type="SMART" id="SM00209">
    <property type="entry name" value="TSP1"/>
    <property type="match status" value="1"/>
</dbReference>
<dbReference type="InterPro" id="IPR000884">
    <property type="entry name" value="TSP1_rpt"/>
</dbReference>
<reference evidence="3" key="1">
    <citation type="submission" date="2007-04" db="EMBL/GenBank/DDBJ databases">
        <title>Annotation of Pediculus humanus corporis strain USDA.</title>
        <authorList>
            <person name="Kirkness E."/>
            <person name="Hannick L."/>
            <person name="Hass B."/>
            <person name="Bruggner R."/>
            <person name="Lawson D."/>
            <person name="Bidwell S."/>
            <person name="Joardar V."/>
            <person name="Caler E."/>
            <person name="Walenz B."/>
            <person name="Inman J."/>
            <person name="Schobel S."/>
            <person name="Galinsky K."/>
            <person name="Amedeo P."/>
            <person name="Strausberg R."/>
        </authorList>
    </citation>
    <scope>NUCLEOTIDE SEQUENCE</scope>
    <source>
        <strain evidence="3">USDA</strain>
    </source>
</reference>
<dbReference type="EMBL" id="AAZO01003159">
    <property type="status" value="NOT_ANNOTATED_CDS"/>
    <property type="molecule type" value="Genomic_DNA"/>
</dbReference>
<dbReference type="HOGENOM" id="CLU_2500595_0_0_1"/>
<evidence type="ECO:0000313" key="3">
    <source>
        <dbReference type="EMBL" id="EEB14017.1"/>
    </source>
</evidence>
<dbReference type="GeneID" id="8238964"/>
<dbReference type="SUPFAM" id="SSF82895">
    <property type="entry name" value="TSP-1 type 1 repeat"/>
    <property type="match status" value="1"/>
</dbReference>
<evidence type="ECO:0000313" key="4">
    <source>
        <dbReference type="EnsemblMetazoa" id="PHUM273400-PA"/>
    </source>
</evidence>
<evidence type="ECO:0000313" key="5">
    <source>
        <dbReference type="Proteomes" id="UP000009046"/>
    </source>
</evidence>
<dbReference type="InParanoid" id="E0VKW1"/>
<dbReference type="InterPro" id="IPR038877">
    <property type="entry name" value="THSD1"/>
</dbReference>
<dbReference type="STRING" id="121224.E0VKW1"/>